<name>A0A0U1QT31_9BACL</name>
<keyword evidence="12 14" id="KW-0238">DNA-binding</keyword>
<dbReference type="GO" id="GO:0000724">
    <property type="term" value="P:double-strand break repair via homologous recombination"/>
    <property type="evidence" value="ECO:0007669"/>
    <property type="project" value="UniProtKB-UniRule"/>
</dbReference>
<organism evidence="16 17">
    <name type="scientific">Sporolactobacillus inulinus CASD</name>
    <dbReference type="NCBI Taxonomy" id="1069536"/>
    <lineage>
        <taxon>Bacteria</taxon>
        <taxon>Bacillati</taxon>
        <taxon>Bacillota</taxon>
        <taxon>Bacilli</taxon>
        <taxon>Bacillales</taxon>
        <taxon>Sporolactobacillaceae</taxon>
        <taxon>Sporolactobacillus</taxon>
    </lineage>
</organism>
<dbReference type="GO" id="GO:0004386">
    <property type="term" value="F:helicase activity"/>
    <property type="evidence" value="ECO:0007669"/>
    <property type="project" value="UniProtKB-KW"/>
</dbReference>
<dbReference type="Pfam" id="PF12705">
    <property type="entry name" value="PDDEXK_1"/>
    <property type="match status" value="1"/>
</dbReference>
<dbReference type="GO" id="GO:0003690">
    <property type="term" value="F:double-stranded DNA binding"/>
    <property type="evidence" value="ECO:0007669"/>
    <property type="project" value="UniProtKB-UniRule"/>
</dbReference>
<keyword evidence="6 14" id="KW-0378">Hydrolase</keyword>
<dbReference type="EC" id="3.1.-.-" evidence="14"/>
<feature type="binding site" evidence="14">
    <location>
        <position position="799"/>
    </location>
    <ligand>
        <name>[4Fe-4S] cluster</name>
        <dbReference type="ChEBI" id="CHEBI:49883"/>
    </ligand>
</feature>
<keyword evidence="4 14" id="KW-0547">Nucleotide-binding</keyword>
<dbReference type="RefSeq" id="WP_010024758.1">
    <property type="nucleotide sequence ID" value="NZ_AFVQ02000004.1"/>
</dbReference>
<feature type="domain" description="UvrD-like helicase C-terminal" evidence="15">
    <location>
        <begin position="278"/>
        <end position="584"/>
    </location>
</feature>
<evidence type="ECO:0000313" key="16">
    <source>
        <dbReference type="EMBL" id="KLI03932.1"/>
    </source>
</evidence>
<keyword evidence="2 14" id="KW-0540">Nuclease</keyword>
<comment type="caution">
    <text evidence="16">The sequence shown here is derived from an EMBL/GenBank/DDBJ whole genome shotgun (WGS) entry which is preliminary data.</text>
</comment>
<dbReference type="InterPro" id="IPR014017">
    <property type="entry name" value="DNA_helicase_UvrD-like_C"/>
</dbReference>
<evidence type="ECO:0000256" key="6">
    <source>
        <dbReference type="ARBA" id="ARBA00022801"/>
    </source>
</evidence>
<keyword evidence="13 14" id="KW-0234">DNA repair</keyword>
<keyword evidence="5 14" id="KW-0227">DNA damage</keyword>
<dbReference type="HAMAP" id="MF_01452">
    <property type="entry name" value="AddB_type1"/>
    <property type="match status" value="1"/>
</dbReference>
<evidence type="ECO:0000259" key="15">
    <source>
        <dbReference type="PROSITE" id="PS51217"/>
    </source>
</evidence>
<dbReference type="PANTHER" id="PTHR30591:SF1">
    <property type="entry name" value="RECBCD ENZYME SUBUNIT RECC"/>
    <property type="match status" value="1"/>
</dbReference>
<comment type="cofactor">
    <cofactor evidence="14">
        <name>Mg(2+)</name>
        <dbReference type="ChEBI" id="CHEBI:18420"/>
    </cofactor>
</comment>
<dbReference type="SUPFAM" id="SSF52540">
    <property type="entry name" value="P-loop containing nucleoside triphosphate hydrolases"/>
    <property type="match status" value="2"/>
</dbReference>
<dbReference type="Pfam" id="PF21445">
    <property type="entry name" value="ADDB_N"/>
    <property type="match status" value="1"/>
</dbReference>
<feature type="binding site" evidence="14">
    <location>
        <position position="1120"/>
    </location>
    <ligand>
        <name>[4Fe-4S] cluster</name>
        <dbReference type="ChEBI" id="CHEBI:49883"/>
    </ligand>
</feature>
<reference evidence="16 17" key="1">
    <citation type="journal article" date="2011" name="J. Bacteriol.">
        <title>Draft genome sequence of Sporolactobacillus inulinus strain CASD, an efficient D-lactic acid-producing bacterium with high-concentration lactate tolerance capability.</title>
        <authorList>
            <person name="Yu B."/>
            <person name="Su F."/>
            <person name="Wang L."/>
            <person name="Xu K."/>
            <person name="Zhao B."/>
            <person name="Xu P."/>
        </authorList>
    </citation>
    <scope>NUCLEOTIDE SEQUENCE [LARGE SCALE GENOMIC DNA]</scope>
    <source>
        <strain evidence="16 17">CASD</strain>
    </source>
</reference>
<dbReference type="OrthoDB" id="9758506at2"/>
<evidence type="ECO:0000256" key="14">
    <source>
        <dbReference type="HAMAP-Rule" id="MF_01452"/>
    </source>
</evidence>
<evidence type="ECO:0000256" key="3">
    <source>
        <dbReference type="ARBA" id="ARBA00022723"/>
    </source>
</evidence>
<evidence type="ECO:0000256" key="4">
    <source>
        <dbReference type="ARBA" id="ARBA00022741"/>
    </source>
</evidence>
<evidence type="ECO:0000256" key="8">
    <source>
        <dbReference type="ARBA" id="ARBA00022839"/>
    </source>
</evidence>
<feature type="binding site" evidence="14">
    <location>
        <position position="1123"/>
    </location>
    <ligand>
        <name>[4Fe-4S] cluster</name>
        <dbReference type="ChEBI" id="CHEBI:49883"/>
    </ligand>
</feature>
<evidence type="ECO:0000256" key="10">
    <source>
        <dbReference type="ARBA" id="ARBA00023004"/>
    </source>
</evidence>
<dbReference type="NCBIfam" id="TIGR02773">
    <property type="entry name" value="addB_Gpos"/>
    <property type="match status" value="1"/>
</dbReference>
<dbReference type="AlphaFoldDB" id="A0A0U1QT31"/>
<dbReference type="GO" id="GO:0051539">
    <property type="term" value="F:4 iron, 4 sulfur cluster binding"/>
    <property type="evidence" value="ECO:0007669"/>
    <property type="project" value="UniProtKB-KW"/>
</dbReference>
<dbReference type="InterPro" id="IPR038726">
    <property type="entry name" value="PDDEXK_AddAB-type"/>
</dbReference>
<dbReference type="Gene3D" id="6.10.140.1030">
    <property type="match status" value="1"/>
</dbReference>
<dbReference type="GO" id="GO:0046872">
    <property type="term" value="F:metal ion binding"/>
    <property type="evidence" value="ECO:0007669"/>
    <property type="project" value="UniProtKB-KW"/>
</dbReference>
<keyword evidence="10 14" id="KW-0408">Iron</keyword>
<dbReference type="InterPro" id="IPR049035">
    <property type="entry name" value="ADDB_N"/>
</dbReference>
<evidence type="ECO:0000256" key="12">
    <source>
        <dbReference type="ARBA" id="ARBA00023125"/>
    </source>
</evidence>
<evidence type="ECO:0000256" key="9">
    <source>
        <dbReference type="ARBA" id="ARBA00022840"/>
    </source>
</evidence>
<evidence type="ECO:0000256" key="7">
    <source>
        <dbReference type="ARBA" id="ARBA00022806"/>
    </source>
</evidence>
<proteinExistence type="inferred from homology"/>
<evidence type="ECO:0000256" key="13">
    <source>
        <dbReference type="ARBA" id="ARBA00023204"/>
    </source>
</evidence>
<keyword evidence="11 14" id="KW-0411">Iron-sulfur</keyword>
<dbReference type="GO" id="GO:0005524">
    <property type="term" value="F:ATP binding"/>
    <property type="evidence" value="ECO:0007669"/>
    <property type="project" value="UniProtKB-UniRule"/>
</dbReference>
<evidence type="ECO:0000256" key="11">
    <source>
        <dbReference type="ARBA" id="ARBA00023014"/>
    </source>
</evidence>
<keyword evidence="9 14" id="KW-0067">ATP-binding</keyword>
<evidence type="ECO:0000256" key="2">
    <source>
        <dbReference type="ARBA" id="ARBA00022722"/>
    </source>
</evidence>
<comment type="subunit">
    <text evidence="14">Heterodimer of AddA and AddB.</text>
</comment>
<dbReference type="InterPro" id="IPR027417">
    <property type="entry name" value="P-loop_NTPase"/>
</dbReference>
<keyword evidence="3 14" id="KW-0479">Metal-binding</keyword>
<keyword evidence="1 14" id="KW-0004">4Fe-4S</keyword>
<dbReference type="STRING" id="1069536.SINU_00160"/>
<comment type="function">
    <text evidence="14">The heterodimer acts as both an ATP-dependent DNA helicase and an ATP-dependent, dual-direction single-stranded exonuclease. Recognizes the chi site generating a DNA molecule suitable for the initiation of homologous recombination. The AddB subunit has 5' -&gt; 3' nuclease activity but not helicase activity.</text>
</comment>
<keyword evidence="17" id="KW-1185">Reference proteome</keyword>
<dbReference type="Proteomes" id="UP000035553">
    <property type="component" value="Unassembled WGS sequence"/>
</dbReference>
<comment type="similarity">
    <text evidence="14">Belongs to the helicase family. AddB/RexB type 1 subfamily.</text>
</comment>
<comment type="miscellaneous">
    <text evidence="14">Despite having conserved helicase domains, this subunit does not have helicase activity.</text>
</comment>
<dbReference type="GO" id="GO:0008409">
    <property type="term" value="F:5'-3' exonuclease activity"/>
    <property type="evidence" value="ECO:0007669"/>
    <property type="project" value="UniProtKB-UniRule"/>
</dbReference>
<evidence type="ECO:0000313" key="17">
    <source>
        <dbReference type="Proteomes" id="UP000035553"/>
    </source>
</evidence>
<dbReference type="EMBL" id="AFVQ02000004">
    <property type="protein sequence ID" value="KLI03932.1"/>
    <property type="molecule type" value="Genomic_DNA"/>
</dbReference>
<keyword evidence="8 14" id="KW-0269">Exonuclease</keyword>
<dbReference type="PROSITE" id="PS51217">
    <property type="entry name" value="UVRD_HELICASE_CTER"/>
    <property type="match status" value="1"/>
</dbReference>
<dbReference type="PANTHER" id="PTHR30591">
    <property type="entry name" value="RECBCD ENZYME SUBUNIT RECC"/>
    <property type="match status" value="1"/>
</dbReference>
<dbReference type="Gene3D" id="3.40.50.300">
    <property type="entry name" value="P-loop containing nucleotide triphosphate hydrolases"/>
    <property type="match status" value="3"/>
</dbReference>
<evidence type="ECO:0000256" key="1">
    <source>
        <dbReference type="ARBA" id="ARBA00022485"/>
    </source>
</evidence>
<feature type="binding site" evidence="14">
    <location>
        <position position="1129"/>
    </location>
    <ligand>
        <name>[4Fe-4S] cluster</name>
        <dbReference type="ChEBI" id="CHEBI:49883"/>
    </ligand>
</feature>
<evidence type="ECO:0000256" key="5">
    <source>
        <dbReference type="ARBA" id="ARBA00022763"/>
    </source>
</evidence>
<dbReference type="InterPro" id="IPR014140">
    <property type="entry name" value="DNA_helicase_suAddB"/>
</dbReference>
<keyword evidence="7 14" id="KW-0347">Helicase</keyword>
<protein>
    <recommendedName>
        <fullName evidence="14">ATP-dependent helicase/deoxyribonuclease subunit B</fullName>
        <ecNumber evidence="14">3.1.-.-</ecNumber>
    </recommendedName>
    <alternativeName>
        <fullName evidence="14">ATP-dependent helicase/nuclease subunit AddB</fullName>
    </alternativeName>
</protein>
<accession>A0A0U1QT31</accession>
<sequence>MSVRFILGRPGTGKTSACLTDIRRKLQEQPDGAPLIYLVPEHMTFSLEDTLASTPDLGGMTRLNVYSLPRLALRVLQQAGGATRQHLNTAGISMLLRKIVENRKNELHLFRKAAQQSGFYDLLGDTLIEFKRYCLEPEEIALRGQQIKTDDADQQLLKDKLHDLSLIYQSFSQALEGTYIDSEDYLYLMVERMNDAEFLKQAEVWIDGFQTMTPQELLAVEQLMGLCKQVTIVLGTDQIYDRLPDEFSVFRHPAHLFLQLKERAELNGQTIEPIVLQRTLVRPESKALKNLTMHFGQFPVQTSAQTDGVRLTEAANRREEVEQTARAIIECARVHHDRYRQMTVLVRNLADYRDLIETIFADYRIPFFIDQKRTMKHHPLIEFIRSSLEALLQNWRYEPIFRCVKTDFLIPFEYDLQTAREGMDRLENYVIAHGYYGKKWTDNGKWSYRTYHGLEEQERSQSDQELETEKTINEYRALIVQPLAAFEAELKEASTVAERCGVLYRFLIDLAVPEKLERMARKAEQEHRLYEAKTHGQAWKAVIDLLDQCVATGGDEPISLQLFANIIDTGLDALEFAMVPPALDQVMVGSLDRMRASELNDVFLLGINEGVLPAKPVEQGLFSSKDRELLHDEGVTVADGESEQMAGENELIYRALTLAKKRLFLSFPLASEDGEALRPSPLIARLQRFFPNLKQNVAPASPRELADQEQLAFINTPRKTVSTLSAQIRAWKNGYPIAELWWDAYNWFTVHREWGSAAKMALSGLFARNDEQLSSDAARALYGQTIQTSVSRMEKFNSCPFSQFASYGLNLKERDVFQLAAPDIGQLFHMAIKQMTAKVMKQKRKWDDLSPEECDHLASETVDTLAPNLQKQILTSSNRLRYLQHKLTQVVARVARVLRRHARSSGFSPLSLELPFGPGKPIPALHFPLQQGAEMEVVGRIDRIDQATDEHGRLLLRIIDYKSSAKNLDLSELYYGLALQMLTYLDVIITHSKKWLGTQAEPAGVLYFHVHNPLLNVNEKLPQDRLERELYKNFKMKGLLLEDEEALLLSDQTAQGKMSDIVPFGVKKNGDFYKASSLAGKEEFDLLRSYTRRVMTDVGCKILDGDVAIKPFNLKGQVPCTYCPFRPVCRFDQSQPGNQYRMLKKMNDSDVLEKLAQLEEKPDED</sequence>
<comment type="cofactor">
    <cofactor evidence="14">
        <name>[4Fe-4S] cluster</name>
        <dbReference type="ChEBI" id="CHEBI:49883"/>
    </cofactor>
    <text evidence="14">Binds 1 [4Fe-4S] cluster.</text>
</comment>
<gene>
    <name evidence="14" type="primary">addB</name>
    <name evidence="16" type="ORF">SINU_00160</name>
</gene>